<proteinExistence type="predicted"/>
<dbReference type="RefSeq" id="XP_056770558.1">
    <property type="nucleotide sequence ID" value="XM_056906451.1"/>
</dbReference>
<reference evidence="1" key="2">
    <citation type="journal article" date="2023" name="IMA Fungus">
        <title>Comparative genomic study of the Penicillium genus elucidates a diverse pangenome and 15 lateral gene transfer events.</title>
        <authorList>
            <person name="Petersen C."/>
            <person name="Sorensen T."/>
            <person name="Nielsen M.R."/>
            <person name="Sondergaard T.E."/>
            <person name="Sorensen J.L."/>
            <person name="Fitzpatrick D.A."/>
            <person name="Frisvad J.C."/>
            <person name="Nielsen K.L."/>
        </authorList>
    </citation>
    <scope>NUCLEOTIDE SEQUENCE</scope>
    <source>
        <strain evidence="1">IBT 16125</strain>
    </source>
</reference>
<name>A0AAD6CES3_9EURO</name>
<evidence type="ECO:0000313" key="1">
    <source>
        <dbReference type="EMBL" id="KAJ5461516.1"/>
    </source>
</evidence>
<sequence length="111" mass="11940">MFSLSQDVPATINSVVKDNPRGQLKLTAKLASANGGSDRSYSTPMAARYGPMLEERFTRKGSANVLYVKNRQASSLESRAAGASRWNLHELGRGIGAFLYCSVALSELEGS</sequence>
<dbReference type="AlphaFoldDB" id="A0AAD6CES3"/>
<comment type="caution">
    <text evidence="1">The sequence shown here is derived from an EMBL/GenBank/DDBJ whole genome shotgun (WGS) entry which is preliminary data.</text>
</comment>
<reference evidence="1" key="1">
    <citation type="submission" date="2022-12" db="EMBL/GenBank/DDBJ databases">
        <authorList>
            <person name="Petersen C."/>
        </authorList>
    </citation>
    <scope>NUCLEOTIDE SEQUENCE</scope>
    <source>
        <strain evidence="1">IBT 16125</strain>
    </source>
</reference>
<organism evidence="1 2">
    <name type="scientific">Penicillium daleae</name>
    <dbReference type="NCBI Taxonomy" id="63821"/>
    <lineage>
        <taxon>Eukaryota</taxon>
        <taxon>Fungi</taxon>
        <taxon>Dikarya</taxon>
        <taxon>Ascomycota</taxon>
        <taxon>Pezizomycotina</taxon>
        <taxon>Eurotiomycetes</taxon>
        <taxon>Eurotiomycetidae</taxon>
        <taxon>Eurotiales</taxon>
        <taxon>Aspergillaceae</taxon>
        <taxon>Penicillium</taxon>
    </lineage>
</organism>
<dbReference type="GeneID" id="81596694"/>
<gene>
    <name evidence="1" type="ORF">N7458_003068</name>
</gene>
<evidence type="ECO:0000313" key="2">
    <source>
        <dbReference type="Proteomes" id="UP001213681"/>
    </source>
</evidence>
<accession>A0AAD6CES3</accession>
<protein>
    <submittedName>
        <fullName evidence="1">Uncharacterized protein</fullName>
    </submittedName>
</protein>
<dbReference type="EMBL" id="JAPVEA010000002">
    <property type="protein sequence ID" value="KAJ5461516.1"/>
    <property type="molecule type" value="Genomic_DNA"/>
</dbReference>
<dbReference type="Proteomes" id="UP001213681">
    <property type="component" value="Unassembled WGS sequence"/>
</dbReference>
<keyword evidence="2" id="KW-1185">Reference proteome</keyword>